<gene>
    <name evidence="1" type="ORF">GCM10023149_37430</name>
</gene>
<name>A0ABP8GY05_9SPHI</name>
<dbReference type="EMBL" id="BAABFT010000011">
    <property type="protein sequence ID" value="GAA4331560.1"/>
    <property type="molecule type" value="Genomic_DNA"/>
</dbReference>
<proteinExistence type="predicted"/>
<keyword evidence="2" id="KW-1185">Reference proteome</keyword>
<organism evidence="1 2">
    <name type="scientific">Mucilaginibacter gynuensis</name>
    <dbReference type="NCBI Taxonomy" id="1302236"/>
    <lineage>
        <taxon>Bacteria</taxon>
        <taxon>Pseudomonadati</taxon>
        <taxon>Bacteroidota</taxon>
        <taxon>Sphingobacteriia</taxon>
        <taxon>Sphingobacteriales</taxon>
        <taxon>Sphingobacteriaceae</taxon>
        <taxon>Mucilaginibacter</taxon>
    </lineage>
</organism>
<dbReference type="Proteomes" id="UP001500582">
    <property type="component" value="Unassembled WGS sequence"/>
</dbReference>
<protein>
    <submittedName>
        <fullName evidence="1">Uncharacterized protein</fullName>
    </submittedName>
</protein>
<sequence>MITIFYPSNGLDITGWQERLDRASLTYELIIEENSTVPRLVDGDNVAEGIPAIEAYLESQEQFVKDWYDDRCDKYEFDPDAAPKIKGING</sequence>
<evidence type="ECO:0000313" key="1">
    <source>
        <dbReference type="EMBL" id="GAA4331560.1"/>
    </source>
</evidence>
<reference evidence="2" key="1">
    <citation type="journal article" date="2019" name="Int. J. Syst. Evol. Microbiol.">
        <title>The Global Catalogue of Microorganisms (GCM) 10K type strain sequencing project: providing services to taxonomists for standard genome sequencing and annotation.</title>
        <authorList>
            <consortium name="The Broad Institute Genomics Platform"/>
            <consortium name="The Broad Institute Genome Sequencing Center for Infectious Disease"/>
            <person name="Wu L."/>
            <person name="Ma J."/>
        </authorList>
    </citation>
    <scope>NUCLEOTIDE SEQUENCE [LARGE SCALE GENOMIC DNA]</scope>
    <source>
        <strain evidence="2">JCM 17705</strain>
    </source>
</reference>
<comment type="caution">
    <text evidence="1">The sequence shown here is derived from an EMBL/GenBank/DDBJ whole genome shotgun (WGS) entry which is preliminary data.</text>
</comment>
<accession>A0ABP8GY05</accession>
<dbReference type="RefSeq" id="WP_345212690.1">
    <property type="nucleotide sequence ID" value="NZ_BAABFT010000011.1"/>
</dbReference>
<evidence type="ECO:0000313" key="2">
    <source>
        <dbReference type="Proteomes" id="UP001500582"/>
    </source>
</evidence>